<dbReference type="Gene3D" id="3.30.559.30">
    <property type="entry name" value="Nonribosomal peptide synthetase, condensation domain"/>
    <property type="match status" value="1"/>
</dbReference>
<dbReference type="InterPro" id="IPR023213">
    <property type="entry name" value="CAT-like_dom_sf"/>
</dbReference>
<protein>
    <recommendedName>
        <fullName evidence="3">Condensation domain-containing protein</fullName>
    </recommendedName>
</protein>
<dbReference type="PANTHER" id="PTHR42034:SF1">
    <property type="entry name" value="CONDENSATION DOMAIN-CONTAINING PROTEIN"/>
    <property type="match status" value="1"/>
</dbReference>
<proteinExistence type="predicted"/>
<evidence type="ECO:0000313" key="2">
    <source>
        <dbReference type="Proteomes" id="UP000248405"/>
    </source>
</evidence>
<name>A0A319B2F7_ASPVC</name>
<organism evidence="1 2">
    <name type="scientific">Aspergillus vadensis (strain CBS 113365 / IMI 142717 / IBT 24658)</name>
    <dbReference type="NCBI Taxonomy" id="1448311"/>
    <lineage>
        <taxon>Eukaryota</taxon>
        <taxon>Fungi</taxon>
        <taxon>Dikarya</taxon>
        <taxon>Ascomycota</taxon>
        <taxon>Pezizomycotina</taxon>
        <taxon>Eurotiomycetes</taxon>
        <taxon>Eurotiomycetidae</taxon>
        <taxon>Eurotiales</taxon>
        <taxon>Aspergillaceae</taxon>
        <taxon>Aspergillus</taxon>
        <taxon>Aspergillus subgen. Circumdati</taxon>
    </lineage>
</organism>
<sequence length="446" mass="49756">MAWSQVSAHRWERPGDGLENYFALIASLSAAACNGRRHYTIFTKLQLELDIPVTEVEASLKKAWTQLRYEQPQIATVHNGTTKVYEVPDETALQAWVTSTVITSAAANAEDLYATITPIAQATLYYLPASSQLVLRTPHETIDGIGVIRLLDRLLSILVSPPTENITFGDEPSRLAPTLREILGVAEQPTPEELERVMALYKPYMDYAPGIGPVSNLGNRPAGQSQHARLDIPTRTTEAIIQACKAKGITVTSAVHAAYIQTIKKHADPDHPSCHYVNTAQFNLRPYLPKHGAQYTASLGYTLFPVHLESPNSFDQTAQALNRFYRTTFANDPSKLPLVPHMTDILFAVTQSPEYQKGPVPRDAIPSSLGIIEKYMQRSYGTNRLIIRDFMLGVDVVMGMNMLLMSTFRDQLQLVYSFNDAYHEPEHIMQYLQGIVEVLTEELLAN</sequence>
<dbReference type="Proteomes" id="UP000248405">
    <property type="component" value="Unassembled WGS sequence"/>
</dbReference>
<keyword evidence="2" id="KW-1185">Reference proteome</keyword>
<dbReference type="EMBL" id="KZ821633">
    <property type="protein sequence ID" value="PYH66659.1"/>
    <property type="molecule type" value="Genomic_DNA"/>
</dbReference>
<dbReference type="PANTHER" id="PTHR42034">
    <property type="entry name" value="CHROMOSOME 7, WHOLE GENOME SHOTGUN SEQUENCE-RELATED"/>
    <property type="match status" value="1"/>
</dbReference>
<evidence type="ECO:0000313" key="1">
    <source>
        <dbReference type="EMBL" id="PYH66659.1"/>
    </source>
</evidence>
<accession>A0A319B2F7</accession>
<dbReference type="AlphaFoldDB" id="A0A319B2F7"/>
<dbReference type="SUPFAM" id="SSF52777">
    <property type="entry name" value="CoA-dependent acyltransferases"/>
    <property type="match status" value="1"/>
</dbReference>
<dbReference type="GeneID" id="37217323"/>
<reference evidence="1" key="1">
    <citation type="submission" date="2016-12" db="EMBL/GenBank/DDBJ databases">
        <title>The genomes of Aspergillus section Nigri reveals drivers in fungal speciation.</title>
        <authorList>
            <consortium name="DOE Joint Genome Institute"/>
            <person name="Vesth T.C."/>
            <person name="Nybo J."/>
            <person name="Theobald S."/>
            <person name="Brandl J."/>
            <person name="Frisvad J.C."/>
            <person name="Nielsen K.F."/>
            <person name="Lyhne E.K."/>
            <person name="Kogle M.E."/>
            <person name="Kuo A."/>
            <person name="Riley R."/>
            <person name="Clum A."/>
            <person name="Nolan M."/>
            <person name="Lipzen A."/>
            <person name="Salamov A."/>
            <person name="Henrissat B."/>
            <person name="Wiebenga A."/>
            <person name="De Vries R.P."/>
            <person name="Grigoriev I.V."/>
            <person name="Mortensen U.H."/>
            <person name="Andersen M.R."/>
            <person name="Baker S.E."/>
        </authorList>
    </citation>
    <scope>NUCLEOTIDE SEQUENCE [LARGE SCALE GENOMIC DNA]</scope>
    <source>
        <strain evidence="1">CBS 113365</strain>
    </source>
</reference>
<evidence type="ECO:0008006" key="3">
    <source>
        <dbReference type="Google" id="ProtNLM"/>
    </source>
</evidence>
<dbReference type="Gene3D" id="3.30.559.10">
    <property type="entry name" value="Chloramphenicol acetyltransferase-like domain"/>
    <property type="match status" value="1"/>
</dbReference>
<dbReference type="OrthoDB" id="2548233at2759"/>
<gene>
    <name evidence="1" type="ORF">BO88DRAFT_489786</name>
</gene>
<dbReference type="RefSeq" id="XP_025560453.1">
    <property type="nucleotide sequence ID" value="XM_025712731.1"/>
</dbReference>